<evidence type="ECO:0000256" key="1">
    <source>
        <dbReference type="SAM" id="MobiDB-lite"/>
    </source>
</evidence>
<dbReference type="Proteomes" id="UP001501323">
    <property type="component" value="Unassembled WGS sequence"/>
</dbReference>
<feature type="region of interest" description="Disordered" evidence="1">
    <location>
        <begin position="544"/>
        <end position="582"/>
    </location>
</feature>
<feature type="region of interest" description="Disordered" evidence="1">
    <location>
        <begin position="691"/>
        <end position="744"/>
    </location>
</feature>
<accession>A0ABP9DUI0</accession>
<proteinExistence type="predicted"/>
<dbReference type="EMBL" id="BAABJY010000001">
    <property type="protein sequence ID" value="GAA4854565.1"/>
    <property type="molecule type" value="Genomic_DNA"/>
</dbReference>
<sequence>MSSRTIPRSAWLGNGLTLKIGEGMMDSKTLALSLLHAESEKDVISLLKKAGYWDDPSAWRLLGDKDGNYSTIGNQQARPEAALVEKIVNSVDARLLNECLVDGLDPESSHAPRTIPQAIGMFFDGKDCASSSESSIADWGPKKQLEQARYITIAVTGNKPREGMPCITIADAGEGQTPARFPDTFLSIDKANKLRIPFVQGKFNMGGTGALKFCGQHSLQLIISRRNPTIISKWDGDSTKWKSDDPRRDEWGFTIVRRERPTGAAGEVRNSIFKYLAPLSSGNGNGQVLSFDADSLAIFPDENRAFVREASHGTAIKLFEYDVKGFGSHAFMRNGLLTRLEALLPQIALPVRFHECRAYRGETGRSFATSLVGLSVRLAENRGENLEEGYPTTASFVVKGEKMTAQIYAFKSNKADSYRTNEGIIFAINGQTHGAIPKTFFERSKVKMGRLSKSLIVIIDCSQMSVGSREDLFMNSRDRLSNGELRKEIEEELEDIIGKHPGLRELREKRKREEIADRLQDSKPFEQVLDSILKSSPTLSRLFRFGQRLSQPNRADPSDRRGGGEGRSSGEGAFHARPHPSYFRFHNRPYGTELTRNAEISRRCRIRFETDAQNDYFERDHVPGNYDVDIIDGPLEGASLDHHITLHDGIAHWSIKLPEERLEAGDKIRIQCTVSDETIPEPFVNVAVINVNPKDDSGGGPKKYPRLTNSSGGKTGQGGTGEQGSAGATNAPGSTLEGGLEVPTPIPVKKNDKNWIEHGFDDYTACKVIEDEASFSFYVNVDNLYLLTEMKEGKEDSALQRAKFVWGNVLIGLALIHDRRKNTRSDGDESVFSIIDTTTRALGPFLVPMIDHLGALSDEDVSVAAARGDDE</sequence>
<comment type="caution">
    <text evidence="2">The sequence shown here is derived from an EMBL/GenBank/DDBJ whole genome shotgun (WGS) entry which is preliminary data.</text>
</comment>
<evidence type="ECO:0000313" key="2">
    <source>
        <dbReference type="EMBL" id="GAA4854565.1"/>
    </source>
</evidence>
<evidence type="ECO:0000313" key="3">
    <source>
        <dbReference type="Proteomes" id="UP001501323"/>
    </source>
</evidence>
<reference evidence="3" key="1">
    <citation type="journal article" date="2019" name="Int. J. Syst. Evol. Microbiol.">
        <title>The Global Catalogue of Microorganisms (GCM) 10K type strain sequencing project: providing services to taxonomists for standard genome sequencing and annotation.</title>
        <authorList>
            <consortium name="The Broad Institute Genomics Platform"/>
            <consortium name="The Broad Institute Genome Sequencing Center for Infectious Disease"/>
            <person name="Wu L."/>
            <person name="Ma J."/>
        </authorList>
    </citation>
    <scope>NUCLEOTIDE SEQUENCE [LARGE SCALE GENOMIC DNA]</scope>
    <source>
        <strain evidence="3">JCM 18392</strain>
    </source>
</reference>
<protein>
    <submittedName>
        <fullName evidence="2">Uncharacterized protein</fullName>
    </submittedName>
</protein>
<organism evidence="2 3">
    <name type="scientific">Luteimonas vadosa</name>
    <dbReference type="NCBI Taxonomy" id="1165507"/>
    <lineage>
        <taxon>Bacteria</taxon>
        <taxon>Pseudomonadati</taxon>
        <taxon>Pseudomonadota</taxon>
        <taxon>Gammaproteobacteria</taxon>
        <taxon>Lysobacterales</taxon>
        <taxon>Lysobacteraceae</taxon>
        <taxon>Luteimonas</taxon>
    </lineage>
</organism>
<feature type="compositionally biased region" description="Gly residues" evidence="1">
    <location>
        <begin position="713"/>
        <end position="724"/>
    </location>
</feature>
<gene>
    <name evidence="2" type="ORF">GCM10023332_02560</name>
</gene>
<keyword evidence="3" id="KW-1185">Reference proteome</keyword>
<name>A0ABP9DUI0_9GAMM</name>